<dbReference type="AlphaFoldDB" id="A0A0J0XBV2"/>
<dbReference type="GeneID" id="28986251"/>
<feature type="signal peptide" evidence="2">
    <location>
        <begin position="1"/>
        <end position="23"/>
    </location>
</feature>
<accession>A0A0J0XBV2</accession>
<sequence>MGILTWLAIPLKSLWLLTVPATASVRMLYRVISIGVFPCKSVFSSRSRPKQQPPPSVTGRVLAVKLRKSQLSSFTAAPPPCDSAIIPPGASARTATEAWNSDGRPFFYTLKINRVNVMAAQRSWECILSRLRNSTNGEIDDAFISQLVAHTETLKDHLYVYGDIYAMMSAVKTANRLYLAQQESALETLLEAEAHAVQSAAEQELEMAALVNAYRAFRQKHAAFNSLSQPSSPSPSQNLGTPNSPTPAPAFAGLGHTLTIASPSGGIGDDDLLLTSVVNGRTMTVTEAITEFKTVNAEAAARHRVSTCARYGTAQLRMIVREADIDLTIVLALLDLCKGLEKPALSCLEEARLRRPHLFSSDDLDLDPGARSFSDITAAMATYLGTVQARKVPFP</sequence>
<protein>
    <submittedName>
        <fullName evidence="3">Uncharacterized protein</fullName>
    </submittedName>
</protein>
<dbReference type="EMBL" id="KQ087298">
    <property type="protein sequence ID" value="KLT38537.1"/>
    <property type="molecule type" value="Genomic_DNA"/>
</dbReference>
<evidence type="ECO:0000256" key="1">
    <source>
        <dbReference type="SAM" id="MobiDB-lite"/>
    </source>
</evidence>
<evidence type="ECO:0000313" key="4">
    <source>
        <dbReference type="Proteomes" id="UP000053611"/>
    </source>
</evidence>
<dbReference type="RefSeq" id="XP_018275028.1">
    <property type="nucleotide sequence ID" value="XM_018425648.1"/>
</dbReference>
<dbReference type="Proteomes" id="UP000053611">
    <property type="component" value="Unassembled WGS sequence"/>
</dbReference>
<feature type="compositionally biased region" description="Low complexity" evidence="1">
    <location>
        <begin position="225"/>
        <end position="239"/>
    </location>
</feature>
<reference evidence="3 4" key="1">
    <citation type="submission" date="2015-03" db="EMBL/GenBank/DDBJ databases">
        <title>Genomics and transcriptomics of the oil-accumulating basidiomycete yeast T. oleaginosus allow insights into substrate utilization and the diverse evolutionary trajectories of mating systems in fungi.</title>
        <authorList>
            <consortium name="DOE Joint Genome Institute"/>
            <person name="Kourist R."/>
            <person name="Kracht O."/>
            <person name="Bracharz F."/>
            <person name="Lipzen A."/>
            <person name="Nolan M."/>
            <person name="Ohm R."/>
            <person name="Grigoriev I."/>
            <person name="Sun S."/>
            <person name="Heitman J."/>
            <person name="Bruck T."/>
            <person name="Nowrousian M."/>
        </authorList>
    </citation>
    <scope>NUCLEOTIDE SEQUENCE [LARGE SCALE GENOMIC DNA]</scope>
    <source>
        <strain evidence="3 4">IBC0246</strain>
    </source>
</reference>
<proteinExistence type="predicted"/>
<feature type="region of interest" description="Disordered" evidence="1">
    <location>
        <begin position="225"/>
        <end position="248"/>
    </location>
</feature>
<organism evidence="3 4">
    <name type="scientific">Cutaneotrichosporon oleaginosum</name>
    <dbReference type="NCBI Taxonomy" id="879819"/>
    <lineage>
        <taxon>Eukaryota</taxon>
        <taxon>Fungi</taxon>
        <taxon>Dikarya</taxon>
        <taxon>Basidiomycota</taxon>
        <taxon>Agaricomycotina</taxon>
        <taxon>Tremellomycetes</taxon>
        <taxon>Trichosporonales</taxon>
        <taxon>Trichosporonaceae</taxon>
        <taxon>Cutaneotrichosporon</taxon>
    </lineage>
</organism>
<evidence type="ECO:0000313" key="3">
    <source>
        <dbReference type="EMBL" id="KLT38537.1"/>
    </source>
</evidence>
<name>A0A0J0XBV2_9TREE</name>
<gene>
    <name evidence="3" type="ORF">CC85DRAFT_305870</name>
</gene>
<keyword evidence="4" id="KW-1185">Reference proteome</keyword>
<evidence type="ECO:0000256" key="2">
    <source>
        <dbReference type="SAM" id="SignalP"/>
    </source>
</evidence>
<feature type="chain" id="PRO_5005245252" evidence="2">
    <location>
        <begin position="24"/>
        <end position="395"/>
    </location>
</feature>
<keyword evidence="2" id="KW-0732">Signal</keyword>